<gene>
    <name evidence="1" type="ORF">MM415B00797_0009</name>
</gene>
<dbReference type="EMBL" id="MT141467">
    <property type="protein sequence ID" value="QJA62294.1"/>
    <property type="molecule type" value="Genomic_DNA"/>
</dbReference>
<organism evidence="1">
    <name type="scientific">viral metagenome</name>
    <dbReference type="NCBI Taxonomy" id="1070528"/>
    <lineage>
        <taxon>unclassified sequences</taxon>
        <taxon>metagenomes</taxon>
        <taxon>organismal metagenomes</taxon>
    </lineage>
</organism>
<dbReference type="AlphaFoldDB" id="A0A6M3IY85"/>
<sequence length="98" mass="11455">MSKTFPILNKYHHWRRSVPWALIELHEPQVLRNHGQTLKQLAERGGLSPVELYCVIRNINLFGNGVKLWITEEDAMKMIDEWIYTDVNISGNSVPRKI</sequence>
<protein>
    <submittedName>
        <fullName evidence="1">Uncharacterized protein</fullName>
    </submittedName>
</protein>
<name>A0A6M3IY85_9ZZZZ</name>
<evidence type="ECO:0000313" key="1">
    <source>
        <dbReference type="EMBL" id="QJA62294.1"/>
    </source>
</evidence>
<accession>A0A6M3IY85</accession>
<reference evidence="1" key="1">
    <citation type="submission" date="2020-03" db="EMBL/GenBank/DDBJ databases">
        <title>The deep terrestrial virosphere.</title>
        <authorList>
            <person name="Holmfeldt K."/>
            <person name="Nilsson E."/>
            <person name="Simone D."/>
            <person name="Lopez-Fernandez M."/>
            <person name="Wu X."/>
            <person name="de Brujin I."/>
            <person name="Lundin D."/>
            <person name="Andersson A."/>
            <person name="Bertilsson S."/>
            <person name="Dopson M."/>
        </authorList>
    </citation>
    <scope>NUCLEOTIDE SEQUENCE</scope>
    <source>
        <strain evidence="1">MM415B00797</strain>
    </source>
</reference>
<proteinExistence type="predicted"/>